<dbReference type="InterPro" id="IPR003780">
    <property type="entry name" value="COX15/CtaA_fam"/>
</dbReference>
<gene>
    <name evidence="13" type="ORF">HJG52_02385</name>
</gene>
<protein>
    <submittedName>
        <fullName evidence="13">Heme A synthase</fullName>
    </submittedName>
</protein>
<evidence type="ECO:0000256" key="5">
    <source>
        <dbReference type="ARBA" id="ARBA00022989"/>
    </source>
</evidence>
<proteinExistence type="predicted"/>
<keyword evidence="2" id="KW-1003">Cell membrane</keyword>
<keyword evidence="14" id="KW-1185">Reference proteome</keyword>
<comment type="caution">
    <text evidence="13">The sequence shown here is derived from an EMBL/GenBank/DDBJ whole genome shotgun (WGS) entry which is preliminary data.</text>
</comment>
<keyword evidence="10" id="KW-1015">Disulfide bond</keyword>
<dbReference type="GO" id="GO:0016020">
    <property type="term" value="C:membrane"/>
    <property type="evidence" value="ECO:0007669"/>
    <property type="project" value="UniProtKB-SubCell"/>
</dbReference>
<feature type="transmembrane region" description="Helical" evidence="12">
    <location>
        <begin position="29"/>
        <end position="49"/>
    </location>
</feature>
<dbReference type="GO" id="GO:0016491">
    <property type="term" value="F:oxidoreductase activity"/>
    <property type="evidence" value="ECO:0007669"/>
    <property type="project" value="UniProtKB-KW"/>
</dbReference>
<evidence type="ECO:0000256" key="10">
    <source>
        <dbReference type="ARBA" id="ARBA00023157"/>
    </source>
</evidence>
<keyword evidence="5 12" id="KW-1133">Transmembrane helix</keyword>
<evidence type="ECO:0000256" key="2">
    <source>
        <dbReference type="ARBA" id="ARBA00022475"/>
    </source>
</evidence>
<sequence length="325" mass="34579">MRNVPHRSPTAVGETPDPYPSAVTWMRRLLLLNVVVEVLIVVTGGLVRLTGSGLGCPTWPQCVPGSYTPVAHQAEGYHRYIEFGNRTLTGLVGWVALAALYAVWRWSGPQREQWYAVWRGWGSARRDLVVPAVVVLAGVVAQAVIGGITVLTGLNPLIVSAHFLVSMVLVASASLAYYRSQLPAGPAPLAVHPLVHRLGLVTCVVAGVVLALGTVVTGSGPHSGDAETPARYGFDPRTISWLHADAVMLFVGLVVAVWLAARLTAPTSLPARGWAAVFGVTLLQGAVGYTQYFTGLPWVVVLGHMLLASLLVVALVRAMVALRRV</sequence>
<evidence type="ECO:0000256" key="1">
    <source>
        <dbReference type="ARBA" id="ARBA00004141"/>
    </source>
</evidence>
<name>A0A849H4Z9_9MICO</name>
<keyword evidence="7" id="KW-0408">Iron</keyword>
<feature type="transmembrane region" description="Helical" evidence="12">
    <location>
        <begin position="239"/>
        <end position="261"/>
    </location>
</feature>
<feature type="transmembrane region" description="Helical" evidence="12">
    <location>
        <begin position="198"/>
        <end position="219"/>
    </location>
</feature>
<evidence type="ECO:0000256" key="7">
    <source>
        <dbReference type="ARBA" id="ARBA00023004"/>
    </source>
</evidence>
<evidence type="ECO:0000256" key="9">
    <source>
        <dbReference type="ARBA" id="ARBA00023136"/>
    </source>
</evidence>
<comment type="pathway">
    <text evidence="11">Porphyrin-containing compound metabolism.</text>
</comment>
<dbReference type="PANTHER" id="PTHR35457">
    <property type="entry name" value="HEME A SYNTHASE"/>
    <property type="match status" value="1"/>
</dbReference>
<comment type="subcellular location">
    <subcellularLocation>
        <location evidence="1">Membrane</location>
        <topology evidence="1">Multi-pass membrane protein</topology>
    </subcellularLocation>
</comment>
<evidence type="ECO:0000313" key="14">
    <source>
        <dbReference type="Proteomes" id="UP000588586"/>
    </source>
</evidence>
<evidence type="ECO:0000256" key="12">
    <source>
        <dbReference type="SAM" id="Phobius"/>
    </source>
</evidence>
<organism evidence="13 14">
    <name type="scientific">Knoellia koreensis</name>
    <dbReference type="NCBI Taxonomy" id="2730921"/>
    <lineage>
        <taxon>Bacteria</taxon>
        <taxon>Bacillati</taxon>
        <taxon>Actinomycetota</taxon>
        <taxon>Actinomycetes</taxon>
        <taxon>Micrococcales</taxon>
        <taxon>Intrasporangiaceae</taxon>
        <taxon>Knoellia</taxon>
    </lineage>
</organism>
<evidence type="ECO:0000256" key="3">
    <source>
        <dbReference type="ARBA" id="ARBA00022692"/>
    </source>
</evidence>
<keyword evidence="3 12" id="KW-0812">Transmembrane</keyword>
<feature type="transmembrane region" description="Helical" evidence="12">
    <location>
        <begin position="273"/>
        <end position="292"/>
    </location>
</feature>
<feature type="transmembrane region" description="Helical" evidence="12">
    <location>
        <begin position="298"/>
        <end position="320"/>
    </location>
</feature>
<dbReference type="AlphaFoldDB" id="A0A849H4Z9"/>
<reference evidence="13 14" key="1">
    <citation type="submission" date="2020-04" db="EMBL/GenBank/DDBJ databases">
        <title>Knoellia sp. isolate from air conditioner.</title>
        <authorList>
            <person name="Chea S."/>
            <person name="Kim D.-U."/>
        </authorList>
    </citation>
    <scope>NUCLEOTIDE SEQUENCE [LARGE SCALE GENOMIC DNA]</scope>
    <source>
        <strain evidence="13 14">DB2414S</strain>
    </source>
</reference>
<dbReference type="Proteomes" id="UP000588586">
    <property type="component" value="Unassembled WGS sequence"/>
</dbReference>
<feature type="transmembrane region" description="Helical" evidence="12">
    <location>
        <begin position="128"/>
        <end position="151"/>
    </location>
</feature>
<keyword evidence="4" id="KW-0479">Metal-binding</keyword>
<accession>A0A849H4Z9</accession>
<evidence type="ECO:0000256" key="4">
    <source>
        <dbReference type="ARBA" id="ARBA00022723"/>
    </source>
</evidence>
<evidence type="ECO:0000256" key="8">
    <source>
        <dbReference type="ARBA" id="ARBA00023133"/>
    </source>
</evidence>
<dbReference type="PANTHER" id="PTHR35457:SF1">
    <property type="entry name" value="HEME A SYNTHASE"/>
    <property type="match status" value="1"/>
</dbReference>
<feature type="transmembrane region" description="Helical" evidence="12">
    <location>
        <begin position="157"/>
        <end position="178"/>
    </location>
</feature>
<dbReference type="EMBL" id="JABEPQ010000001">
    <property type="protein sequence ID" value="NNM44850.1"/>
    <property type="molecule type" value="Genomic_DNA"/>
</dbReference>
<dbReference type="GO" id="GO:0046872">
    <property type="term" value="F:metal ion binding"/>
    <property type="evidence" value="ECO:0007669"/>
    <property type="project" value="UniProtKB-KW"/>
</dbReference>
<evidence type="ECO:0000256" key="6">
    <source>
        <dbReference type="ARBA" id="ARBA00023002"/>
    </source>
</evidence>
<evidence type="ECO:0000256" key="11">
    <source>
        <dbReference type="ARBA" id="ARBA00023444"/>
    </source>
</evidence>
<keyword evidence="8" id="KW-0350">Heme biosynthesis</keyword>
<keyword evidence="6" id="KW-0560">Oxidoreductase</keyword>
<dbReference type="GO" id="GO:0006784">
    <property type="term" value="P:heme A biosynthetic process"/>
    <property type="evidence" value="ECO:0007669"/>
    <property type="project" value="InterPro"/>
</dbReference>
<dbReference type="Pfam" id="PF02628">
    <property type="entry name" value="COX15-CtaA"/>
    <property type="match status" value="1"/>
</dbReference>
<evidence type="ECO:0000313" key="13">
    <source>
        <dbReference type="EMBL" id="NNM44850.1"/>
    </source>
</evidence>
<feature type="transmembrane region" description="Helical" evidence="12">
    <location>
        <begin position="88"/>
        <end position="107"/>
    </location>
</feature>
<keyword evidence="9 12" id="KW-0472">Membrane</keyword>
<dbReference type="InterPro" id="IPR050450">
    <property type="entry name" value="COX15/CtaA_HemeA_synthase"/>
</dbReference>